<organism evidence="2 3">
    <name type="scientific">Mycetomoellerius zeteki</name>
    <dbReference type="NCBI Taxonomy" id="64791"/>
    <lineage>
        <taxon>Eukaryota</taxon>
        <taxon>Metazoa</taxon>
        <taxon>Ecdysozoa</taxon>
        <taxon>Arthropoda</taxon>
        <taxon>Hexapoda</taxon>
        <taxon>Insecta</taxon>
        <taxon>Pterygota</taxon>
        <taxon>Neoptera</taxon>
        <taxon>Endopterygota</taxon>
        <taxon>Hymenoptera</taxon>
        <taxon>Apocrita</taxon>
        <taxon>Aculeata</taxon>
        <taxon>Formicoidea</taxon>
        <taxon>Formicidae</taxon>
        <taxon>Myrmicinae</taxon>
        <taxon>Mycetomoellerius</taxon>
    </lineage>
</organism>
<evidence type="ECO:0000313" key="2">
    <source>
        <dbReference type="EMBL" id="KYQ56175.1"/>
    </source>
</evidence>
<protein>
    <submittedName>
        <fullName evidence="2">Uncharacterized protein</fullName>
    </submittedName>
</protein>
<name>A0A151X729_9HYME</name>
<feature type="region of interest" description="Disordered" evidence="1">
    <location>
        <begin position="258"/>
        <end position="305"/>
    </location>
</feature>
<accession>A0A151X729</accession>
<feature type="compositionally biased region" description="Basic and acidic residues" evidence="1">
    <location>
        <begin position="264"/>
        <end position="284"/>
    </location>
</feature>
<keyword evidence="3" id="KW-1185">Reference proteome</keyword>
<evidence type="ECO:0000256" key="1">
    <source>
        <dbReference type="SAM" id="MobiDB-lite"/>
    </source>
</evidence>
<gene>
    <name evidence="2" type="ORF">ALC60_04914</name>
</gene>
<evidence type="ECO:0000313" key="3">
    <source>
        <dbReference type="Proteomes" id="UP000075809"/>
    </source>
</evidence>
<dbReference type="STRING" id="64791.A0A151X729"/>
<feature type="region of interest" description="Disordered" evidence="1">
    <location>
        <begin position="220"/>
        <end position="246"/>
    </location>
</feature>
<dbReference type="EMBL" id="KQ982454">
    <property type="protein sequence ID" value="KYQ56175.1"/>
    <property type="molecule type" value="Genomic_DNA"/>
</dbReference>
<dbReference type="Proteomes" id="UP000075809">
    <property type="component" value="Unassembled WGS sequence"/>
</dbReference>
<proteinExistence type="predicted"/>
<sequence>MAASRIDSEVGEHQLTSATAAVLSRSSSEARIAKSWTDYNHRAKYIKESLSRSKFYDHPSKQSNNGNSVTENYYIQDNEEWSDQEEKSISENKIYVANRLDINEDINRDKMNNDISNTINDHKLITCKKNNEKFNDSRDKLEVKCTNSLNNEIKRTQQIFNKGNQTIFNNEYNERQMCTVREIKIATASTNNCIKNPSESAYYSDDVDKTIESNKCKHARDIESRKNDGDEDGMEISSPRSRVYPHGDNVIVSAATSSTSAFQEHPRGEASRKVVHSSAKDRSTPGKPQRSASVRNAIDDRGESRNRETDIDIICTEDKKNSNARKCENCGKSHLSYDRYSRLWKYSEYRNREKANQDASKIAVNQSDSTKLMSPIATVALRRSRSLPRLSIHDSGVACSDHAPAAPEQTHAAPRQLVADLRQLLTLKQHYYPEGGWGWVILLVGLLVQILSHGAHGAVGVFLQQAEVRFGPHVHLQAG</sequence>
<dbReference type="AlphaFoldDB" id="A0A151X729"/>
<reference evidence="2 3" key="1">
    <citation type="submission" date="2015-09" db="EMBL/GenBank/DDBJ databases">
        <title>Trachymyrmex zeteki WGS genome.</title>
        <authorList>
            <person name="Nygaard S."/>
            <person name="Hu H."/>
            <person name="Boomsma J."/>
            <person name="Zhang G."/>
        </authorList>
    </citation>
    <scope>NUCLEOTIDE SEQUENCE [LARGE SCALE GENOMIC DNA]</scope>
    <source>
        <strain evidence="2">Tzet28-1</strain>
        <tissue evidence="2">Whole body</tissue>
    </source>
</reference>